<comment type="caution">
    <text evidence="1">The sequence shown here is derived from an EMBL/GenBank/DDBJ whole genome shotgun (WGS) entry which is preliminary data.</text>
</comment>
<sequence>MPLTCFICSSAINRVTTYLTCCGCKKTTAHSNCITTTGSSPKNVSTWKCSICSPSNFDLLSKIEKLFDLLNSTNEKLDRVVAENSRFQEKLCVLESRIVKLESYPNTNANVSYSDMFNELHDRQSREKI</sequence>
<dbReference type="EMBL" id="CARXXK010001098">
    <property type="protein sequence ID" value="CAI6373503.1"/>
    <property type="molecule type" value="Genomic_DNA"/>
</dbReference>
<accession>A0AAV0Y0H5</accession>
<evidence type="ECO:0008006" key="3">
    <source>
        <dbReference type="Google" id="ProtNLM"/>
    </source>
</evidence>
<name>A0AAV0Y0H5_9HEMI</name>
<gene>
    <name evidence="1" type="ORF">MEUPH1_LOCUS27245</name>
</gene>
<dbReference type="Proteomes" id="UP001160148">
    <property type="component" value="Unassembled WGS sequence"/>
</dbReference>
<proteinExistence type="predicted"/>
<organism evidence="1 2">
    <name type="scientific">Macrosiphum euphorbiae</name>
    <name type="common">potato aphid</name>
    <dbReference type="NCBI Taxonomy" id="13131"/>
    <lineage>
        <taxon>Eukaryota</taxon>
        <taxon>Metazoa</taxon>
        <taxon>Ecdysozoa</taxon>
        <taxon>Arthropoda</taxon>
        <taxon>Hexapoda</taxon>
        <taxon>Insecta</taxon>
        <taxon>Pterygota</taxon>
        <taxon>Neoptera</taxon>
        <taxon>Paraneoptera</taxon>
        <taxon>Hemiptera</taxon>
        <taxon>Sternorrhyncha</taxon>
        <taxon>Aphidomorpha</taxon>
        <taxon>Aphidoidea</taxon>
        <taxon>Aphididae</taxon>
        <taxon>Macrosiphini</taxon>
        <taxon>Macrosiphum</taxon>
    </lineage>
</organism>
<evidence type="ECO:0000313" key="2">
    <source>
        <dbReference type="Proteomes" id="UP001160148"/>
    </source>
</evidence>
<dbReference type="AlphaFoldDB" id="A0AAV0Y0H5"/>
<reference evidence="1 2" key="1">
    <citation type="submission" date="2023-01" db="EMBL/GenBank/DDBJ databases">
        <authorList>
            <person name="Whitehead M."/>
        </authorList>
    </citation>
    <scope>NUCLEOTIDE SEQUENCE [LARGE SCALE GENOMIC DNA]</scope>
</reference>
<dbReference type="SUPFAM" id="SSF57903">
    <property type="entry name" value="FYVE/PHD zinc finger"/>
    <property type="match status" value="1"/>
</dbReference>
<dbReference type="InterPro" id="IPR011011">
    <property type="entry name" value="Znf_FYVE_PHD"/>
</dbReference>
<protein>
    <recommendedName>
        <fullName evidence="3">PHD-type domain-containing protein</fullName>
    </recommendedName>
</protein>
<keyword evidence="2" id="KW-1185">Reference proteome</keyword>
<evidence type="ECO:0000313" key="1">
    <source>
        <dbReference type="EMBL" id="CAI6373503.1"/>
    </source>
</evidence>